<keyword evidence="4 6" id="KW-0472">Membrane</keyword>
<evidence type="ECO:0000256" key="6">
    <source>
        <dbReference type="SAM" id="Phobius"/>
    </source>
</evidence>
<comment type="subcellular location">
    <subcellularLocation>
        <location evidence="1">Membrane</location>
        <topology evidence="1">Multi-pass membrane protein</topology>
    </subcellularLocation>
</comment>
<feature type="transmembrane region" description="Helical" evidence="6">
    <location>
        <begin position="408"/>
        <end position="426"/>
    </location>
</feature>
<dbReference type="Proteomes" id="UP001239083">
    <property type="component" value="Unassembled WGS sequence"/>
</dbReference>
<feature type="compositionally biased region" description="Pro residues" evidence="5">
    <location>
        <begin position="458"/>
        <end position="467"/>
    </location>
</feature>
<feature type="domain" description="O-antigen ligase-related" evidence="7">
    <location>
        <begin position="238"/>
        <end position="382"/>
    </location>
</feature>
<dbReference type="EMBL" id="JAUSYY010000001">
    <property type="protein sequence ID" value="MDQ0895430.1"/>
    <property type="molecule type" value="Genomic_DNA"/>
</dbReference>
<dbReference type="PANTHER" id="PTHR37422">
    <property type="entry name" value="TEICHURONIC ACID BIOSYNTHESIS PROTEIN TUAE"/>
    <property type="match status" value="1"/>
</dbReference>
<dbReference type="InterPro" id="IPR051533">
    <property type="entry name" value="WaaL-like"/>
</dbReference>
<reference evidence="8 9" key="1">
    <citation type="submission" date="2023-07" db="EMBL/GenBank/DDBJ databases">
        <title>Comparative genomics of wheat-associated soil bacteria to identify genetic determinants of phenazine resistance.</title>
        <authorList>
            <person name="Mouncey N."/>
        </authorList>
    </citation>
    <scope>NUCLEOTIDE SEQUENCE [LARGE SCALE GENOMIC DNA]</scope>
    <source>
        <strain evidence="8 9">V3I3</strain>
    </source>
</reference>
<feature type="transmembrane region" description="Helical" evidence="6">
    <location>
        <begin position="114"/>
        <end position="136"/>
    </location>
</feature>
<evidence type="ECO:0000256" key="5">
    <source>
        <dbReference type="SAM" id="MobiDB-lite"/>
    </source>
</evidence>
<gene>
    <name evidence="8" type="ORF">QFZ26_002985</name>
</gene>
<evidence type="ECO:0000256" key="1">
    <source>
        <dbReference type="ARBA" id="ARBA00004141"/>
    </source>
</evidence>
<evidence type="ECO:0000256" key="2">
    <source>
        <dbReference type="ARBA" id="ARBA00022692"/>
    </source>
</evidence>
<evidence type="ECO:0000313" key="9">
    <source>
        <dbReference type="Proteomes" id="UP001239083"/>
    </source>
</evidence>
<sequence>MDAAAEHVAAASEAEREIPRDSLDRMTTGRRRSLIGAYATFALFTALAGQFWRNLLGWWGFGAVVLVVVVGAIALIVAEKPRWSWRRTPKSTIAFLAIATLSIAWSFYPAASALGVTLTVAASLLAVALVLCLTWTRFVRALGAAIKWILGLSLAFELWVAIFVQGPLLPNFPDFEVTGEKLPMAFYWSRGLLFEGGPIEGIVASRNLLAMGALLGLIVFGTMLAAGSVRRAQGIGWLVVSGLVFVLTRSATAILVAAIVLVALGFVAWARRVGAERRRGVYWAAAAVLAASLTLLLAFWNALLDAFGKSEDLTGRFDIWNAVIGLAVERPWFGWGWVGYWVPWVQPFDGLAVRKGVQYLQAHNAWLDVWMQLGALGVIAFASIVIGALWRSWFLAVDRPKDATGRPLPYSAASLVPLLVLVALIGQSLAESRILVEGGWVLLIAIAWSTKRRQWEPEPVPAEPAPVPASRLRPPGNDR</sequence>
<proteinExistence type="predicted"/>
<evidence type="ECO:0000259" key="7">
    <source>
        <dbReference type="Pfam" id="PF04932"/>
    </source>
</evidence>
<evidence type="ECO:0000313" key="8">
    <source>
        <dbReference type="EMBL" id="MDQ0895430.1"/>
    </source>
</evidence>
<comment type="caution">
    <text evidence="8">The sequence shown here is derived from an EMBL/GenBank/DDBJ whole genome shotgun (WGS) entry which is preliminary data.</text>
</comment>
<organism evidence="8 9">
    <name type="scientific">Agromyces ramosus</name>
    <dbReference type="NCBI Taxonomy" id="33879"/>
    <lineage>
        <taxon>Bacteria</taxon>
        <taxon>Bacillati</taxon>
        <taxon>Actinomycetota</taxon>
        <taxon>Actinomycetes</taxon>
        <taxon>Micrococcales</taxon>
        <taxon>Microbacteriaceae</taxon>
        <taxon>Agromyces</taxon>
    </lineage>
</organism>
<protein>
    <submittedName>
        <fullName evidence="8">Exopolysaccharide production protein ExoQ</fullName>
    </submittedName>
</protein>
<feature type="transmembrane region" description="Helical" evidence="6">
    <location>
        <begin position="185"/>
        <end position="203"/>
    </location>
</feature>
<feature type="transmembrane region" description="Helical" evidence="6">
    <location>
        <begin position="148"/>
        <end position="165"/>
    </location>
</feature>
<feature type="transmembrane region" description="Helical" evidence="6">
    <location>
        <begin position="34"/>
        <end position="52"/>
    </location>
</feature>
<name>A0ABU0RBH4_9MICO</name>
<evidence type="ECO:0000256" key="3">
    <source>
        <dbReference type="ARBA" id="ARBA00022989"/>
    </source>
</evidence>
<feature type="transmembrane region" description="Helical" evidence="6">
    <location>
        <begin position="235"/>
        <end position="268"/>
    </location>
</feature>
<keyword evidence="2 6" id="KW-0812">Transmembrane</keyword>
<evidence type="ECO:0000256" key="4">
    <source>
        <dbReference type="ARBA" id="ARBA00023136"/>
    </source>
</evidence>
<dbReference type="PANTHER" id="PTHR37422:SF13">
    <property type="entry name" value="LIPOPOLYSACCHARIDE BIOSYNTHESIS PROTEIN PA4999-RELATED"/>
    <property type="match status" value="1"/>
</dbReference>
<feature type="region of interest" description="Disordered" evidence="5">
    <location>
        <begin position="456"/>
        <end position="479"/>
    </location>
</feature>
<dbReference type="InterPro" id="IPR007016">
    <property type="entry name" value="O-antigen_ligase-rel_domated"/>
</dbReference>
<keyword evidence="9" id="KW-1185">Reference proteome</keyword>
<keyword evidence="3 6" id="KW-1133">Transmembrane helix</keyword>
<feature type="transmembrane region" description="Helical" evidence="6">
    <location>
        <begin position="369"/>
        <end position="396"/>
    </location>
</feature>
<feature type="transmembrane region" description="Helical" evidence="6">
    <location>
        <begin position="208"/>
        <end position="229"/>
    </location>
</feature>
<feature type="transmembrane region" description="Helical" evidence="6">
    <location>
        <begin position="58"/>
        <end position="78"/>
    </location>
</feature>
<dbReference type="Pfam" id="PF04932">
    <property type="entry name" value="Wzy_C"/>
    <property type="match status" value="1"/>
</dbReference>
<feature type="transmembrane region" description="Helical" evidence="6">
    <location>
        <begin position="90"/>
        <end position="108"/>
    </location>
</feature>
<feature type="transmembrane region" description="Helical" evidence="6">
    <location>
        <begin position="280"/>
        <end position="303"/>
    </location>
</feature>
<accession>A0ABU0RBH4</accession>